<organism evidence="2 3">
    <name type="scientific">Neolewinella aquimaris</name>
    <dbReference type="NCBI Taxonomy" id="1835722"/>
    <lineage>
        <taxon>Bacteria</taxon>
        <taxon>Pseudomonadati</taxon>
        <taxon>Bacteroidota</taxon>
        <taxon>Saprospiria</taxon>
        <taxon>Saprospirales</taxon>
        <taxon>Lewinellaceae</taxon>
        <taxon>Neolewinella</taxon>
    </lineage>
</organism>
<dbReference type="NCBIfam" id="TIGR03519">
    <property type="entry name" value="T9SS_PorP_fam"/>
    <property type="match status" value="1"/>
</dbReference>
<comment type="caution">
    <text evidence="2">The sequence shown here is derived from an EMBL/GenBank/DDBJ whole genome shotgun (WGS) entry which is preliminary data.</text>
</comment>
<dbReference type="Pfam" id="PF11751">
    <property type="entry name" value="PorP_SprF"/>
    <property type="match status" value="1"/>
</dbReference>
<feature type="chain" id="PRO_5032813114" evidence="1">
    <location>
        <begin position="21"/>
        <end position="336"/>
    </location>
</feature>
<reference evidence="2 3" key="1">
    <citation type="submission" date="2020-08" db="EMBL/GenBank/DDBJ databases">
        <title>Genomic Encyclopedia of Type Strains, Phase IV (KMG-IV): sequencing the most valuable type-strain genomes for metagenomic binning, comparative biology and taxonomic classification.</title>
        <authorList>
            <person name="Goeker M."/>
        </authorList>
    </citation>
    <scope>NUCLEOTIDE SEQUENCE [LARGE SCALE GENOMIC DNA]</scope>
    <source>
        <strain evidence="2 3">DSM 105137</strain>
    </source>
</reference>
<dbReference type="Proteomes" id="UP000576209">
    <property type="component" value="Unassembled WGS sequence"/>
</dbReference>
<proteinExistence type="predicted"/>
<evidence type="ECO:0000313" key="3">
    <source>
        <dbReference type="Proteomes" id="UP000576209"/>
    </source>
</evidence>
<feature type="signal peptide" evidence="1">
    <location>
        <begin position="1"/>
        <end position="20"/>
    </location>
</feature>
<evidence type="ECO:0000313" key="2">
    <source>
        <dbReference type="EMBL" id="MBB4080176.1"/>
    </source>
</evidence>
<dbReference type="AlphaFoldDB" id="A0A840EGZ4"/>
<evidence type="ECO:0000256" key="1">
    <source>
        <dbReference type="SAM" id="SignalP"/>
    </source>
</evidence>
<sequence>MRTLLAVLILGLLSPNTGFGQDAVFSQFYASPMQLNPAFTGVSVAPRITMNYRSQHTSYPSAFQTFAASLELPVNGSPSSVGFRALTDSQLEGLYRTTQVAFVYAYDIRLGQEMHARIGLSAGLLASRLDFSGLLFGDVIDPAGGVDGVTEEQLENLSKTSADLGSGVLFYGKNLYGGFSVEHLNRPDEGLLALDNNLYAGRPQRLSVHGGIQLDVKRYSNLRRPVYVTPNLLYTKQASFRQLNFGTYFGYGNFALGGWYRHAFGNPDGFIGSISFRQDVLKIGVSYDSVVSGLRGVPGGIGPTFEVSVAFDFGDSKEVQRRRHADRYNDCMGMFR</sequence>
<name>A0A840EGZ4_9BACT</name>
<dbReference type="InterPro" id="IPR019861">
    <property type="entry name" value="PorP/SprF_Bacteroidetes"/>
</dbReference>
<gene>
    <name evidence="2" type="ORF">GGR28_002806</name>
</gene>
<protein>
    <submittedName>
        <fullName evidence="2">Type IX secretion system PorP/SprF family membrane protein</fullName>
    </submittedName>
</protein>
<dbReference type="RefSeq" id="WP_183496412.1">
    <property type="nucleotide sequence ID" value="NZ_JACIFF010000007.1"/>
</dbReference>
<keyword evidence="3" id="KW-1185">Reference proteome</keyword>
<dbReference type="EMBL" id="JACIFF010000007">
    <property type="protein sequence ID" value="MBB4080176.1"/>
    <property type="molecule type" value="Genomic_DNA"/>
</dbReference>
<accession>A0A840EGZ4</accession>
<keyword evidence="1" id="KW-0732">Signal</keyword>